<comment type="caution">
    <text evidence="2">The sequence shown here is derived from an EMBL/GenBank/DDBJ whole genome shotgun (WGS) entry which is preliminary data.</text>
</comment>
<keyword evidence="3" id="KW-1185">Reference proteome</keyword>
<evidence type="ECO:0000313" key="2">
    <source>
        <dbReference type="EMBL" id="GAA1937257.1"/>
    </source>
</evidence>
<organism evidence="2 3">
    <name type="scientific">Amycolatopsis minnesotensis</name>
    <dbReference type="NCBI Taxonomy" id="337894"/>
    <lineage>
        <taxon>Bacteria</taxon>
        <taxon>Bacillati</taxon>
        <taxon>Actinomycetota</taxon>
        <taxon>Actinomycetes</taxon>
        <taxon>Pseudonocardiales</taxon>
        <taxon>Pseudonocardiaceae</taxon>
        <taxon>Amycolatopsis</taxon>
    </lineage>
</organism>
<evidence type="ECO:0000259" key="1">
    <source>
        <dbReference type="Pfam" id="PF12358"/>
    </source>
</evidence>
<protein>
    <recommendedName>
        <fullName evidence="1">DUF3644 domain-containing protein</fullName>
    </recommendedName>
</protein>
<dbReference type="RefSeq" id="WP_344411958.1">
    <property type="nucleotide sequence ID" value="NZ_BAAANN010000001.1"/>
</dbReference>
<evidence type="ECO:0000313" key="3">
    <source>
        <dbReference type="Proteomes" id="UP001501116"/>
    </source>
</evidence>
<accession>A0ABP5B8S4</accession>
<dbReference type="EMBL" id="BAAANN010000001">
    <property type="protein sequence ID" value="GAA1937257.1"/>
    <property type="molecule type" value="Genomic_DNA"/>
</dbReference>
<dbReference type="Pfam" id="PF12358">
    <property type="entry name" value="DUF3644"/>
    <property type="match status" value="1"/>
</dbReference>
<name>A0ABP5B8S4_9PSEU</name>
<reference evidence="3" key="1">
    <citation type="journal article" date="2019" name="Int. J. Syst. Evol. Microbiol.">
        <title>The Global Catalogue of Microorganisms (GCM) 10K type strain sequencing project: providing services to taxonomists for standard genome sequencing and annotation.</title>
        <authorList>
            <consortium name="The Broad Institute Genomics Platform"/>
            <consortium name="The Broad Institute Genome Sequencing Center for Infectious Disease"/>
            <person name="Wu L."/>
            <person name="Ma J."/>
        </authorList>
    </citation>
    <scope>NUCLEOTIDE SEQUENCE [LARGE SCALE GENOMIC DNA]</scope>
    <source>
        <strain evidence="3">JCM 14545</strain>
    </source>
</reference>
<gene>
    <name evidence="2" type="ORF">GCM10009754_00360</name>
</gene>
<sequence length="352" mass="39430">MRKEARLLKAKSLNSLTLSIDHFNRPWDIGRTDAVLMLLDHSFEMLLKAAILHRGGRIREPGEKNTIGFDQCVRRALSTGKIQFLNEEQALTLQSINGLRDAAQHHLLDISEGHLYLQAQSGITLYRDLLKHGFGEELRDVLPDRVLPIATIAPLDPIALFTEEIHEVARLLQPGRRRGAEVTARLRALSIVDGAMQGEKLQPGEDTLRQLGQRIGSGITDLDTLFPGIAAVRFVTEGSGPMINLRIVKKEGVPVTLVPEGGSGSSVVAVKRVAELDYYNLRFTSLRKKLGITTNQTTALIKQLAIKENEDYAKLIISTWCYSRNALERLKNALDEKPVETWWQEYRRSRSA</sequence>
<feature type="domain" description="DUF3644" evidence="1">
    <location>
        <begin position="10"/>
        <end position="151"/>
    </location>
</feature>
<dbReference type="InterPro" id="IPR022104">
    <property type="entry name" value="DUF3644"/>
</dbReference>
<proteinExistence type="predicted"/>
<dbReference type="Proteomes" id="UP001501116">
    <property type="component" value="Unassembled WGS sequence"/>
</dbReference>